<reference evidence="6" key="1">
    <citation type="submission" date="2021-01" db="EMBL/GenBank/DDBJ databases">
        <authorList>
            <person name="Corre E."/>
            <person name="Pelletier E."/>
            <person name="Niang G."/>
            <person name="Scheremetjew M."/>
            <person name="Finn R."/>
            <person name="Kale V."/>
            <person name="Holt S."/>
            <person name="Cochrane G."/>
            <person name="Meng A."/>
            <person name="Brown T."/>
            <person name="Cohen L."/>
        </authorList>
    </citation>
    <scope>NUCLEOTIDE SEQUENCE</scope>
    <source>
        <strain evidence="6">SM1012Den-03</strain>
    </source>
</reference>
<comment type="similarity">
    <text evidence="1 4">Belongs to the short-chain dehydrogenases/reductases (SDR) family.</text>
</comment>
<evidence type="ECO:0000256" key="2">
    <source>
        <dbReference type="ARBA" id="ARBA00023002"/>
    </source>
</evidence>
<dbReference type="SUPFAM" id="SSF51735">
    <property type="entry name" value="NAD(P)-binding Rossmann-fold domains"/>
    <property type="match status" value="1"/>
</dbReference>
<dbReference type="PANTHER" id="PTHR44196:SF1">
    <property type="entry name" value="DEHYDROGENASE_REDUCTASE SDR FAMILY MEMBER 7B"/>
    <property type="match status" value="1"/>
</dbReference>
<dbReference type="PANTHER" id="PTHR44196">
    <property type="entry name" value="DEHYDROGENASE/REDUCTASE SDR FAMILY MEMBER 7B"/>
    <property type="match status" value="1"/>
</dbReference>
<dbReference type="AlphaFoldDB" id="A0A7S2KNK4"/>
<feature type="signal peptide" evidence="5">
    <location>
        <begin position="1"/>
        <end position="21"/>
    </location>
</feature>
<dbReference type="EMBL" id="HBGZ01005502">
    <property type="protein sequence ID" value="CAD9582189.1"/>
    <property type="molecule type" value="Transcribed_RNA"/>
</dbReference>
<comment type="function">
    <text evidence="3">Putative oxidoreductase.</text>
</comment>
<evidence type="ECO:0000313" key="6">
    <source>
        <dbReference type="EMBL" id="CAD9582189.1"/>
    </source>
</evidence>
<dbReference type="InterPro" id="IPR020904">
    <property type="entry name" value="Sc_DH/Rdtase_CS"/>
</dbReference>
<gene>
    <name evidence="6" type="ORF">SMAR0320_LOCUS3817</name>
</gene>
<accession>A0A7S2KNK4</accession>
<dbReference type="Pfam" id="PF00106">
    <property type="entry name" value="adh_short"/>
    <property type="match status" value="1"/>
</dbReference>
<dbReference type="InterPro" id="IPR002347">
    <property type="entry name" value="SDR_fam"/>
</dbReference>
<dbReference type="InterPro" id="IPR036291">
    <property type="entry name" value="NAD(P)-bd_dom_sf"/>
</dbReference>
<evidence type="ECO:0000256" key="5">
    <source>
        <dbReference type="SAM" id="SignalP"/>
    </source>
</evidence>
<sequence>MSSLLLIAVLLLGTLPSPCLAFQPSSTSLLVAPLRQSIYLQQRLLATHQKHNSKLSMGAVSSSNALSEDTNLQFQDKSILLTGASRGLGRSLAHKLAECNASLLILSGRDEVALQQVKKECTEIASSSSSLKIEIVPCDLSDKSSVDNLSTKSLSIAQQLHTTKAIDILINNGGISSRSSFLDTDISIDEKVMQVNFFSGAQLAKAIVPSMVDQSSGRIIWISSIQGKLGTPYRTSYAASKFAVQGYCEALRSELTSSNVHVHIISPGYIRTNLSQSAIMGDGKNYGQTDVTTANGKDPDEVAATIMNSVASEQNDFIVAATFSAKVALWLKVLAPSFLDKMLVKRFEKQRIEVKEKTS</sequence>
<dbReference type="PRINTS" id="PR00080">
    <property type="entry name" value="SDRFAMILY"/>
</dbReference>
<dbReference type="Gene3D" id="3.40.50.720">
    <property type="entry name" value="NAD(P)-binding Rossmann-like Domain"/>
    <property type="match status" value="1"/>
</dbReference>
<feature type="chain" id="PRO_5031462646" evidence="5">
    <location>
        <begin position="22"/>
        <end position="359"/>
    </location>
</feature>
<keyword evidence="2" id="KW-0560">Oxidoreductase</keyword>
<evidence type="ECO:0000256" key="3">
    <source>
        <dbReference type="ARBA" id="ARBA00037096"/>
    </source>
</evidence>
<proteinExistence type="inferred from homology"/>
<dbReference type="PRINTS" id="PR00081">
    <property type="entry name" value="GDHRDH"/>
</dbReference>
<evidence type="ECO:0000256" key="4">
    <source>
        <dbReference type="RuleBase" id="RU000363"/>
    </source>
</evidence>
<evidence type="ECO:0000256" key="1">
    <source>
        <dbReference type="ARBA" id="ARBA00006484"/>
    </source>
</evidence>
<dbReference type="GO" id="GO:0016491">
    <property type="term" value="F:oxidoreductase activity"/>
    <property type="evidence" value="ECO:0007669"/>
    <property type="project" value="UniProtKB-KW"/>
</dbReference>
<keyword evidence="5" id="KW-0732">Signal</keyword>
<organism evidence="6">
    <name type="scientific">Skeletonema marinoi</name>
    <dbReference type="NCBI Taxonomy" id="267567"/>
    <lineage>
        <taxon>Eukaryota</taxon>
        <taxon>Sar</taxon>
        <taxon>Stramenopiles</taxon>
        <taxon>Ochrophyta</taxon>
        <taxon>Bacillariophyta</taxon>
        <taxon>Coscinodiscophyceae</taxon>
        <taxon>Thalassiosirophycidae</taxon>
        <taxon>Thalassiosirales</taxon>
        <taxon>Skeletonemataceae</taxon>
        <taxon>Skeletonema</taxon>
        <taxon>Skeletonema marinoi-dohrnii complex</taxon>
    </lineage>
</organism>
<protein>
    <submittedName>
        <fullName evidence="6">Uncharacterized protein</fullName>
    </submittedName>
</protein>
<dbReference type="PROSITE" id="PS00061">
    <property type="entry name" value="ADH_SHORT"/>
    <property type="match status" value="1"/>
</dbReference>
<dbReference type="GO" id="GO:0016020">
    <property type="term" value="C:membrane"/>
    <property type="evidence" value="ECO:0007669"/>
    <property type="project" value="TreeGrafter"/>
</dbReference>
<name>A0A7S2KNK4_9STRA</name>
<dbReference type="NCBIfam" id="NF004825">
    <property type="entry name" value="PRK06181.1"/>
    <property type="match status" value="1"/>
</dbReference>